<accession>A0A0E9S2H9</accession>
<reference evidence="1" key="2">
    <citation type="journal article" date="2015" name="Fish Shellfish Immunol.">
        <title>Early steps in the European eel (Anguilla anguilla)-Vibrio vulnificus interaction in the gills: Role of the RtxA13 toxin.</title>
        <authorList>
            <person name="Callol A."/>
            <person name="Pajuelo D."/>
            <person name="Ebbesson L."/>
            <person name="Teles M."/>
            <person name="MacKenzie S."/>
            <person name="Amaro C."/>
        </authorList>
    </citation>
    <scope>NUCLEOTIDE SEQUENCE</scope>
</reference>
<organism evidence="1">
    <name type="scientific">Anguilla anguilla</name>
    <name type="common">European freshwater eel</name>
    <name type="synonym">Muraena anguilla</name>
    <dbReference type="NCBI Taxonomy" id="7936"/>
    <lineage>
        <taxon>Eukaryota</taxon>
        <taxon>Metazoa</taxon>
        <taxon>Chordata</taxon>
        <taxon>Craniata</taxon>
        <taxon>Vertebrata</taxon>
        <taxon>Euteleostomi</taxon>
        <taxon>Actinopterygii</taxon>
        <taxon>Neopterygii</taxon>
        <taxon>Teleostei</taxon>
        <taxon>Anguilliformes</taxon>
        <taxon>Anguillidae</taxon>
        <taxon>Anguilla</taxon>
    </lineage>
</organism>
<name>A0A0E9S2H9_ANGAN</name>
<evidence type="ECO:0000313" key="1">
    <source>
        <dbReference type="EMBL" id="JAH35639.1"/>
    </source>
</evidence>
<proteinExistence type="predicted"/>
<sequence length="40" mass="4092">MLCVPCDVLATCPGCIPVSCQLHAGIGSSTLCNPDQELAM</sequence>
<dbReference type="EMBL" id="GBXM01072938">
    <property type="protein sequence ID" value="JAH35639.1"/>
    <property type="molecule type" value="Transcribed_RNA"/>
</dbReference>
<reference evidence="1" key="1">
    <citation type="submission" date="2014-11" db="EMBL/GenBank/DDBJ databases">
        <authorList>
            <person name="Amaro Gonzalez C."/>
        </authorList>
    </citation>
    <scope>NUCLEOTIDE SEQUENCE</scope>
</reference>
<dbReference type="AlphaFoldDB" id="A0A0E9S2H9"/>
<protein>
    <submittedName>
        <fullName evidence="1">Uncharacterized protein</fullName>
    </submittedName>
</protein>